<name>A0A9N9Y9F7_9HYPO</name>
<evidence type="ECO:0000256" key="1">
    <source>
        <dbReference type="ARBA" id="ARBA00022737"/>
    </source>
</evidence>
<dbReference type="PANTHER" id="PTHR45964:SF9">
    <property type="entry name" value="SULFOTRANSFERASE"/>
    <property type="match status" value="1"/>
</dbReference>
<feature type="compositionally biased region" description="Polar residues" evidence="2">
    <location>
        <begin position="275"/>
        <end position="315"/>
    </location>
</feature>
<dbReference type="AlphaFoldDB" id="A0A9N9Y9F7"/>
<organism evidence="5 6">
    <name type="scientific">Clonostachys byssicola</name>
    <dbReference type="NCBI Taxonomy" id="160290"/>
    <lineage>
        <taxon>Eukaryota</taxon>
        <taxon>Fungi</taxon>
        <taxon>Dikarya</taxon>
        <taxon>Ascomycota</taxon>
        <taxon>Pezizomycotina</taxon>
        <taxon>Sordariomycetes</taxon>
        <taxon>Hypocreomycetidae</taxon>
        <taxon>Hypocreales</taxon>
        <taxon>Bionectriaceae</taxon>
        <taxon>Clonostachys</taxon>
    </lineage>
</organism>
<dbReference type="EMBL" id="CABFNO020001563">
    <property type="protein sequence ID" value="CAH0002845.1"/>
    <property type="molecule type" value="Genomic_DNA"/>
</dbReference>
<feature type="compositionally biased region" description="Low complexity" evidence="2">
    <location>
        <begin position="249"/>
        <end position="258"/>
    </location>
</feature>
<feature type="non-terminal residue" evidence="5">
    <location>
        <position position="843"/>
    </location>
</feature>
<evidence type="ECO:0000313" key="5">
    <source>
        <dbReference type="EMBL" id="CAH0002845.1"/>
    </source>
</evidence>
<evidence type="ECO:0000259" key="4">
    <source>
        <dbReference type="PROSITE" id="PS51212"/>
    </source>
</evidence>
<evidence type="ECO:0000313" key="6">
    <source>
        <dbReference type="Proteomes" id="UP000754883"/>
    </source>
</evidence>
<feature type="compositionally biased region" description="Polar residues" evidence="2">
    <location>
        <begin position="492"/>
        <end position="501"/>
    </location>
</feature>
<evidence type="ECO:0000256" key="3">
    <source>
        <dbReference type="SAM" id="SignalP"/>
    </source>
</evidence>
<comment type="caution">
    <text evidence="5">The sequence shown here is derived from an EMBL/GenBank/DDBJ whole genome shotgun (WGS) entry which is preliminary data.</text>
</comment>
<feature type="compositionally biased region" description="Low complexity" evidence="2">
    <location>
        <begin position="450"/>
        <end position="491"/>
    </location>
</feature>
<reference evidence="5" key="1">
    <citation type="submission" date="2021-10" db="EMBL/GenBank/DDBJ databases">
        <authorList>
            <person name="Piombo E."/>
        </authorList>
    </citation>
    <scope>NUCLEOTIDE SEQUENCE</scope>
</reference>
<accession>A0A9N9Y9F7</accession>
<feature type="compositionally biased region" description="Low complexity" evidence="2">
    <location>
        <begin position="502"/>
        <end position="578"/>
    </location>
</feature>
<protein>
    <recommendedName>
        <fullName evidence="4">WSC domain-containing protein</fullName>
    </recommendedName>
</protein>
<feature type="signal peptide" evidence="3">
    <location>
        <begin position="1"/>
        <end position="18"/>
    </location>
</feature>
<feature type="domain" description="WSC" evidence="4">
    <location>
        <begin position="138"/>
        <end position="234"/>
    </location>
</feature>
<dbReference type="InterPro" id="IPR051589">
    <property type="entry name" value="Sialate-O-sulfotransferase"/>
</dbReference>
<feature type="compositionally biased region" description="Low complexity" evidence="2">
    <location>
        <begin position="378"/>
        <end position="412"/>
    </location>
</feature>
<proteinExistence type="predicted"/>
<keyword evidence="1" id="KW-0677">Repeat</keyword>
<gene>
    <name evidence="5" type="ORF">CBYS24578_00011292</name>
</gene>
<dbReference type="SMART" id="SM00321">
    <property type="entry name" value="WSC"/>
    <property type="match status" value="2"/>
</dbReference>
<feature type="compositionally biased region" description="Polar residues" evidence="2">
    <location>
        <begin position="364"/>
        <end position="377"/>
    </location>
</feature>
<dbReference type="Pfam" id="PF01822">
    <property type="entry name" value="WSC"/>
    <property type="match status" value="2"/>
</dbReference>
<dbReference type="InterPro" id="IPR002889">
    <property type="entry name" value="WSC_carb-bd"/>
</dbReference>
<feature type="domain" description="WSC" evidence="4">
    <location>
        <begin position="34"/>
        <end position="125"/>
    </location>
</feature>
<sequence length="843" mass="86603">MKALLVAAAALLAPLATATERPPLPSCPSGNFTPFISKGCYSDDASKALDFRSPSSQYSMTVEQCTAECKGNGYRYAGLKYYGVCYCGSSLSAAKVDDSQCSLACSGDEKEVCGGNTQLSVWEDPTFAKCGSDITINDYESLGCHDDDGSSEGRALNHKLDLDASAFTIKLCLDGCRVRGYAYAGTENGNECWCGTNVGSKNIKVDDAKCDMPCQGSPSGNCGGKSVIDLYHAKKLESGEPCSGVVTQAPAPSSTATRTRTRRCSRRPLTSTSPAQNSLSTPATTPFQESSTPIPSATSQESGTPLPSMTSSEGTSTAQPSTPSSQAASTPVASPSTSQQESSTTPQASATSLASTTPQPSATIDSSSTPAGTEAQGTSSSALSTPVSSTSEASTTPTSPGSSPSTTGPCTGDVGSCSGSTPVASSSTITPSGVSTTEPCTDNVSSSTLAASTTPQGSSTAGSSTPGASIPSTSTAVTSTAGTSTPVPSTTQISSTEPCSDSVSSTVTPSSSSSVVSTTSTLATSTPSSQLSSSTAPSTSPSSTTVPSTTAGAGSTSSPGTTTVPTTTQRPSTTSTQPMCTATHTQPATCEFKCGNWCAPALPGWKDKSSCLNAAKTCSLQIASCFKTAGWPKAIECFDFSKWCGQVEEYCHSDCPSGNCGKTDCWNKRKPTGSNGTPPTVSTTVYPCPATSTLATSVARPSTTSHCAPTPTNICKQPTNTDWGYGPGKPVAGVPLPVVGCNDNKKDWKSNPFKFYNHPDSRSCQSFTWNQRPNVCADACQEQYEDCVDTYVQSCNDQSWRSGSKYHKRTNDNGGCAASNTGSEWRKSGCDKRPVPILVRREG</sequence>
<feature type="compositionally biased region" description="Low complexity" evidence="2">
    <location>
        <begin position="316"/>
        <end position="363"/>
    </location>
</feature>
<feature type="region of interest" description="Disordered" evidence="2">
    <location>
        <begin position="811"/>
        <end position="830"/>
    </location>
</feature>
<keyword evidence="6" id="KW-1185">Reference proteome</keyword>
<feature type="region of interest" description="Disordered" evidence="2">
    <location>
        <begin position="241"/>
        <end position="580"/>
    </location>
</feature>
<dbReference type="OrthoDB" id="2019572at2759"/>
<dbReference type="Proteomes" id="UP000754883">
    <property type="component" value="Unassembled WGS sequence"/>
</dbReference>
<dbReference type="PROSITE" id="PS51212">
    <property type="entry name" value="WSC"/>
    <property type="match status" value="2"/>
</dbReference>
<dbReference type="PANTHER" id="PTHR45964">
    <property type="entry name" value="WSCD FAMILY MEMBER CG9164"/>
    <property type="match status" value="1"/>
</dbReference>
<feature type="chain" id="PRO_5040276778" description="WSC domain-containing protein" evidence="3">
    <location>
        <begin position="19"/>
        <end position="843"/>
    </location>
</feature>
<feature type="compositionally biased region" description="Polar residues" evidence="2">
    <location>
        <begin position="417"/>
        <end position="449"/>
    </location>
</feature>
<keyword evidence="3" id="KW-0732">Signal</keyword>
<evidence type="ECO:0000256" key="2">
    <source>
        <dbReference type="SAM" id="MobiDB-lite"/>
    </source>
</evidence>